<proteinExistence type="predicted"/>
<feature type="transmembrane region" description="Helical" evidence="6">
    <location>
        <begin position="291"/>
        <end position="312"/>
    </location>
</feature>
<comment type="caution">
    <text evidence="8">The sequence shown here is derived from an EMBL/GenBank/DDBJ whole genome shotgun (WGS) entry which is preliminary data.</text>
</comment>
<organism evidence="8 9">
    <name type="scientific">Demequina muriae</name>
    <dbReference type="NCBI Taxonomy" id="3051664"/>
    <lineage>
        <taxon>Bacteria</taxon>
        <taxon>Bacillati</taxon>
        <taxon>Actinomycetota</taxon>
        <taxon>Actinomycetes</taxon>
        <taxon>Micrococcales</taxon>
        <taxon>Demequinaceae</taxon>
        <taxon>Demequina</taxon>
    </lineage>
</organism>
<evidence type="ECO:0000256" key="5">
    <source>
        <dbReference type="ARBA" id="ARBA00023136"/>
    </source>
</evidence>
<keyword evidence="4 6" id="KW-1133">Transmembrane helix</keyword>
<feature type="transmembrane region" description="Helical" evidence="6">
    <location>
        <begin position="96"/>
        <end position="115"/>
    </location>
</feature>
<protein>
    <recommendedName>
        <fullName evidence="7">ABC3 transporter permease C-terminal domain-containing protein</fullName>
    </recommendedName>
</protein>
<keyword evidence="2" id="KW-1003">Cell membrane</keyword>
<comment type="subcellular location">
    <subcellularLocation>
        <location evidence="1">Cell membrane</location>
        <topology evidence="1">Multi-pass membrane protein</topology>
    </subcellularLocation>
</comment>
<dbReference type="RefSeq" id="WP_301141713.1">
    <property type="nucleotide sequence ID" value="NZ_JAUHQA010000001.1"/>
</dbReference>
<gene>
    <name evidence="8" type="ORF">QQX02_05315</name>
</gene>
<keyword evidence="9" id="KW-1185">Reference proteome</keyword>
<keyword evidence="3 6" id="KW-0812">Transmembrane</keyword>
<keyword evidence="5 6" id="KW-0472">Membrane</keyword>
<evidence type="ECO:0000313" key="9">
    <source>
        <dbReference type="Proteomes" id="UP001172708"/>
    </source>
</evidence>
<evidence type="ECO:0000256" key="1">
    <source>
        <dbReference type="ARBA" id="ARBA00004651"/>
    </source>
</evidence>
<evidence type="ECO:0000313" key="8">
    <source>
        <dbReference type="EMBL" id="MDN4480339.1"/>
    </source>
</evidence>
<feature type="domain" description="ABC3 transporter permease C-terminal" evidence="7">
    <location>
        <begin position="529"/>
        <end position="647"/>
    </location>
</feature>
<feature type="transmembrane region" description="Helical" evidence="6">
    <location>
        <begin position="622"/>
        <end position="646"/>
    </location>
</feature>
<feature type="transmembrane region" description="Helical" evidence="6">
    <location>
        <begin position="189"/>
        <end position="209"/>
    </location>
</feature>
<dbReference type="Proteomes" id="UP001172708">
    <property type="component" value="Unassembled WGS sequence"/>
</dbReference>
<feature type="transmembrane region" description="Helical" evidence="6">
    <location>
        <begin position="574"/>
        <end position="602"/>
    </location>
</feature>
<feature type="transmembrane region" description="Helical" evidence="6">
    <location>
        <begin position="135"/>
        <end position="157"/>
    </location>
</feature>
<accession>A0ABT8GG51</accession>
<dbReference type="EMBL" id="JAUHQA010000001">
    <property type="protein sequence ID" value="MDN4480339.1"/>
    <property type="molecule type" value="Genomic_DNA"/>
</dbReference>
<dbReference type="Pfam" id="PF02687">
    <property type="entry name" value="FtsX"/>
    <property type="match status" value="2"/>
</dbReference>
<reference evidence="8" key="1">
    <citation type="submission" date="2023-06" db="EMBL/GenBank/DDBJ databases">
        <title>Egi l300058.</title>
        <authorList>
            <person name="Gao L."/>
            <person name="Fang B.-Z."/>
            <person name="Li W.-J."/>
        </authorList>
    </citation>
    <scope>NUCLEOTIDE SEQUENCE</scope>
    <source>
        <strain evidence="8">EGI L300058</strain>
    </source>
</reference>
<evidence type="ECO:0000259" key="7">
    <source>
        <dbReference type="Pfam" id="PF02687"/>
    </source>
</evidence>
<name>A0ABT8GG51_9MICO</name>
<feature type="transmembrane region" description="Helical" evidence="6">
    <location>
        <begin position="221"/>
        <end position="248"/>
    </location>
</feature>
<dbReference type="InterPro" id="IPR003838">
    <property type="entry name" value="ABC3_permease_C"/>
</dbReference>
<feature type="transmembrane region" description="Helical" evidence="6">
    <location>
        <begin position="43"/>
        <end position="64"/>
    </location>
</feature>
<evidence type="ECO:0000256" key="2">
    <source>
        <dbReference type="ARBA" id="ARBA00022475"/>
    </source>
</evidence>
<evidence type="ECO:0000256" key="4">
    <source>
        <dbReference type="ARBA" id="ARBA00022989"/>
    </source>
</evidence>
<sequence>MRWVPVWIVGAAAALAAWASGPLFYDYGDHADPGLGIDVRLAWVMVLFYAPFLIAVVGGTVLAFRSLWLSTRRAELAAHLALGRPRRSLVLEHVRAGLRDGFLAGVGGVVLGGALRQIMTGFVGVEFVSNTLWDFTAFAVLAMVCFVFAYWIAALWATRGSVREIASGQAADAPAEVGARHSGRRVRQFLVISSLALGTAAVALVIWAPDVLAASDSDGEVAVLIALLAGMVMAVGFGLAFPGLLVYAGAKVTVRATQALGRALATPSAPGSARSLASDALARRTPMRTGAAATVIAVMGVAVSVSAMYFGLEERNNTAADLRPRTTVSTVEIVETEPPQSATSGWAEPLPAQLLADLHADPALIVIEAAVLTTEVREHESWADDGLPFMDASRDLLIAVDPAALDAVVQDAGKALYLTDGTVWHSGALGSIPSYGPGGLHIEVNGVRGDAEAVNGPSPWTGISRPWAESLWGTAPTSAAMLYPAGGVPVDEVLRAHDLDGLHVSSADASFEWDSTASAGLVAAVTAPFLAVAVAIVVALAWSGQRLRARDQATLLALGATPSALRRAAALESFLVTSVAGAVGCLGGVLLGPLLAAVAFSSPIGAAGPGLVLWNMGHTLTIMPWGVLLGLVLGAALIAAAGAALIRVRLDRLSPAQQLTEAQKAGTS</sequence>
<evidence type="ECO:0000256" key="6">
    <source>
        <dbReference type="SAM" id="Phobius"/>
    </source>
</evidence>
<feature type="domain" description="ABC3 transporter permease C-terminal" evidence="7">
    <location>
        <begin position="52"/>
        <end position="158"/>
    </location>
</feature>
<evidence type="ECO:0000256" key="3">
    <source>
        <dbReference type="ARBA" id="ARBA00022692"/>
    </source>
</evidence>
<feature type="transmembrane region" description="Helical" evidence="6">
    <location>
        <begin position="519"/>
        <end position="542"/>
    </location>
</feature>